<dbReference type="InterPro" id="IPR029044">
    <property type="entry name" value="Nucleotide-diphossugar_trans"/>
</dbReference>
<dbReference type="GO" id="GO:0016757">
    <property type="term" value="F:glycosyltransferase activity"/>
    <property type="evidence" value="ECO:0007669"/>
    <property type="project" value="TreeGrafter"/>
</dbReference>
<keyword evidence="3" id="KW-0472">Membrane</keyword>
<comment type="subcellular location">
    <subcellularLocation>
        <location evidence="1">Membrane</location>
        <topology evidence="1">Single-pass membrane protein</topology>
    </subcellularLocation>
</comment>
<keyword evidence="5" id="KW-1185">Reference proteome</keyword>
<dbReference type="EMBL" id="CYSF01000001">
    <property type="protein sequence ID" value="CUH83046.1"/>
    <property type="molecule type" value="Genomic_DNA"/>
</dbReference>
<dbReference type="GO" id="GO:0005737">
    <property type="term" value="C:cytoplasm"/>
    <property type="evidence" value="ECO:0007669"/>
    <property type="project" value="TreeGrafter"/>
</dbReference>
<dbReference type="RefSeq" id="WP_058317203.1">
    <property type="nucleotide sequence ID" value="NZ_JBMYKQ010000001.1"/>
</dbReference>
<accession>A0A0P1H308</accession>
<evidence type="ECO:0000313" key="4">
    <source>
        <dbReference type="EMBL" id="CUH83046.1"/>
    </source>
</evidence>
<keyword evidence="2" id="KW-0812">Transmembrane</keyword>
<keyword evidence="3" id="KW-1133">Transmembrane helix</keyword>
<dbReference type="AlphaFoldDB" id="A0A0P1H308"/>
<evidence type="ECO:0000313" key="5">
    <source>
        <dbReference type="Proteomes" id="UP000051681"/>
    </source>
</evidence>
<dbReference type="SUPFAM" id="SSF53448">
    <property type="entry name" value="Nucleotide-diphospho-sugar transferases"/>
    <property type="match status" value="1"/>
</dbReference>
<dbReference type="Pfam" id="PF13704">
    <property type="entry name" value="Glyco_tranf_2_4"/>
    <property type="match status" value="1"/>
</dbReference>
<name>A0A0P1H308_9RHOB</name>
<dbReference type="GO" id="GO:0016020">
    <property type="term" value="C:membrane"/>
    <property type="evidence" value="ECO:0007669"/>
    <property type="project" value="UniProtKB-SubCell"/>
</dbReference>
<evidence type="ECO:0000256" key="2">
    <source>
        <dbReference type="ARBA" id="ARBA00022692"/>
    </source>
</evidence>
<sequence length="315" mass="35048">MRNEGLFVLEWIAYHQTLGFDEVVIVTNDCTDGSDTLLDLLADHGVVTHIRQTLTDGDNPQDRGMDLALAHLRETNTTWCLHIDSDEFLLIEAGDGHLPDLMQNVSDADCVPIIWRNFGDSGLTNWAAGDSVLNTFTQAEATPEPGQSKSKCLFRTASFNAATDHNPLAPTVEQPKVVNADGVELSNTTLTQRKSSRFRPHDIACAAKTARLNHYAVKSQDLFLMKNDRGDGQGKRGDRKYHLGSRWHRRANRNDVTDRAILRHWPATAARLADLRALPGVAAAEQHCQNWFTTRRAAILTDAQRQNWTKGAMTA</sequence>
<evidence type="ECO:0008006" key="6">
    <source>
        <dbReference type="Google" id="ProtNLM"/>
    </source>
</evidence>
<proteinExistence type="predicted"/>
<gene>
    <name evidence="4" type="ORF">TM5383_00228</name>
</gene>
<protein>
    <recommendedName>
        <fullName evidence="6">Glycosyl transferase family 2</fullName>
    </recommendedName>
</protein>
<dbReference type="PANTHER" id="PTHR21461:SF69">
    <property type="entry name" value="GLYCOSYLTRANSFERASE FAMILY 92 PROTEIN"/>
    <property type="match status" value="1"/>
</dbReference>
<dbReference type="Proteomes" id="UP000051681">
    <property type="component" value="Unassembled WGS sequence"/>
</dbReference>
<evidence type="ECO:0000256" key="3">
    <source>
        <dbReference type="ARBA" id="ARBA00022989"/>
    </source>
</evidence>
<evidence type="ECO:0000256" key="1">
    <source>
        <dbReference type="ARBA" id="ARBA00004167"/>
    </source>
</evidence>
<dbReference type="OrthoDB" id="1997677at2"/>
<reference evidence="4 5" key="1">
    <citation type="submission" date="2015-09" db="EMBL/GenBank/DDBJ databases">
        <authorList>
            <consortium name="Swine Surveillance"/>
        </authorList>
    </citation>
    <scope>NUCLEOTIDE SEQUENCE [LARGE SCALE GENOMIC DNA]</scope>
    <source>
        <strain evidence="4 5">CECT 8383</strain>
    </source>
</reference>
<dbReference type="STRING" id="340021.TM5383_00228"/>
<dbReference type="PANTHER" id="PTHR21461">
    <property type="entry name" value="GLYCOSYLTRANSFERASE FAMILY 92 PROTEIN"/>
    <property type="match status" value="1"/>
</dbReference>
<organism evidence="4 5">
    <name type="scientific">Thalassovita mediterranea</name>
    <dbReference type="NCBI Taxonomy" id="340021"/>
    <lineage>
        <taxon>Bacteria</taxon>
        <taxon>Pseudomonadati</taxon>
        <taxon>Pseudomonadota</taxon>
        <taxon>Alphaproteobacteria</taxon>
        <taxon>Rhodobacterales</taxon>
        <taxon>Roseobacteraceae</taxon>
        <taxon>Thalassovita</taxon>
    </lineage>
</organism>